<dbReference type="Pfam" id="PF07690">
    <property type="entry name" value="MFS_1"/>
    <property type="match status" value="1"/>
</dbReference>
<evidence type="ECO:0000256" key="1">
    <source>
        <dbReference type="ARBA" id="ARBA00004651"/>
    </source>
</evidence>
<feature type="transmembrane region" description="Helical" evidence="6">
    <location>
        <begin position="288"/>
        <end position="307"/>
    </location>
</feature>
<dbReference type="InterPro" id="IPR011701">
    <property type="entry name" value="MFS"/>
</dbReference>
<evidence type="ECO:0000313" key="8">
    <source>
        <dbReference type="EMBL" id="SKA99677.1"/>
    </source>
</evidence>
<dbReference type="GO" id="GO:0022857">
    <property type="term" value="F:transmembrane transporter activity"/>
    <property type="evidence" value="ECO:0007669"/>
    <property type="project" value="InterPro"/>
</dbReference>
<name>A0A1T4YCX4_9BACL</name>
<dbReference type="CDD" id="cd17339">
    <property type="entry name" value="MFS_NIMT_CynX_like"/>
    <property type="match status" value="1"/>
</dbReference>
<gene>
    <name evidence="8" type="ORF">SAMN04244570_2276</name>
</gene>
<dbReference type="InterPro" id="IPR020846">
    <property type="entry name" value="MFS_dom"/>
</dbReference>
<keyword evidence="4 6" id="KW-1133">Transmembrane helix</keyword>
<evidence type="ECO:0000256" key="5">
    <source>
        <dbReference type="ARBA" id="ARBA00023136"/>
    </source>
</evidence>
<feature type="domain" description="Major facilitator superfamily (MFS) profile" evidence="7">
    <location>
        <begin position="19"/>
        <end position="405"/>
    </location>
</feature>
<feature type="transmembrane region" description="Helical" evidence="6">
    <location>
        <begin position="347"/>
        <end position="368"/>
    </location>
</feature>
<dbReference type="AlphaFoldDB" id="A0A1T4YCX4"/>
<dbReference type="GO" id="GO:0005886">
    <property type="term" value="C:plasma membrane"/>
    <property type="evidence" value="ECO:0007669"/>
    <property type="project" value="UniProtKB-SubCell"/>
</dbReference>
<organism evidence="8 9">
    <name type="scientific">Sporosarcina newyorkensis</name>
    <dbReference type="NCBI Taxonomy" id="759851"/>
    <lineage>
        <taxon>Bacteria</taxon>
        <taxon>Bacillati</taxon>
        <taxon>Bacillota</taxon>
        <taxon>Bacilli</taxon>
        <taxon>Bacillales</taxon>
        <taxon>Caryophanaceae</taxon>
        <taxon>Sporosarcina</taxon>
    </lineage>
</organism>
<dbReference type="PANTHER" id="PTHR23523:SF2">
    <property type="entry name" value="2-NITROIMIDAZOLE TRANSPORTER"/>
    <property type="match status" value="1"/>
</dbReference>
<keyword evidence="3 6" id="KW-0812">Transmembrane</keyword>
<sequence length="410" mass="44589">MNSKNVRPNKHLHFPKSQWILLAGILFIAATIRSPLTSVGPIIGAIRDQLQISNSLAGFLTTIPLLAFAIVSPFVPRISKKYGMAPTLFYSLIVLMAGITLRSVGSSSLLLIGTFLIGVGIAFANVLLPGLLKLSFPLHIGLMTGLYSVSMNISATLASGIAAPIANNTTYGWQGALGIWGVITFIAIIVWIPQIRKKPETEKEVTNDLKARPKTPLWRSPIAWSVTFFMGFQSFLFYTTSSWIPVVLQTTGLSNEAAGWMLSLVQFAQLPMLFIIPMIADRLKNQRVLVVAIFACYFIGYAGVQFGSENLTALWMIFIGLGGGSAFGLSMMFFTLRTNTPEEAASLSGMAQSVGYLLAAVGPVLFGYLHDWTGSWTTPLYAFMFIAFLVFVSGMYAGKNRIISQDPKAS</sequence>
<dbReference type="InterPro" id="IPR052524">
    <property type="entry name" value="MFS_Cyanate_Porter"/>
</dbReference>
<feature type="transmembrane region" description="Helical" evidence="6">
    <location>
        <begin position="257"/>
        <end position="276"/>
    </location>
</feature>
<feature type="transmembrane region" description="Helical" evidence="6">
    <location>
        <begin position="144"/>
        <end position="165"/>
    </location>
</feature>
<dbReference type="Proteomes" id="UP000190042">
    <property type="component" value="Unassembled WGS sequence"/>
</dbReference>
<accession>A0A1T4YCX4</accession>
<evidence type="ECO:0000256" key="2">
    <source>
        <dbReference type="ARBA" id="ARBA00022448"/>
    </source>
</evidence>
<keyword evidence="5 6" id="KW-0472">Membrane</keyword>
<protein>
    <submittedName>
        <fullName evidence="8">MFS transporter, CP family, cyanate transporter</fullName>
    </submittedName>
</protein>
<evidence type="ECO:0000313" key="9">
    <source>
        <dbReference type="Proteomes" id="UP000190042"/>
    </source>
</evidence>
<reference evidence="9" key="1">
    <citation type="submission" date="2017-02" db="EMBL/GenBank/DDBJ databases">
        <authorList>
            <person name="Varghese N."/>
            <person name="Submissions S."/>
        </authorList>
    </citation>
    <scope>NUCLEOTIDE SEQUENCE [LARGE SCALE GENOMIC DNA]</scope>
    <source>
        <strain evidence="9">DSM 23966</strain>
    </source>
</reference>
<dbReference type="PANTHER" id="PTHR23523">
    <property type="match status" value="1"/>
</dbReference>
<comment type="subcellular location">
    <subcellularLocation>
        <location evidence="1">Cell membrane</location>
        <topology evidence="1">Multi-pass membrane protein</topology>
    </subcellularLocation>
</comment>
<evidence type="ECO:0000259" key="7">
    <source>
        <dbReference type="PROSITE" id="PS50850"/>
    </source>
</evidence>
<feature type="transmembrane region" description="Helical" evidence="6">
    <location>
        <begin position="380"/>
        <end position="398"/>
    </location>
</feature>
<feature type="transmembrane region" description="Helical" evidence="6">
    <location>
        <begin position="222"/>
        <end position="245"/>
    </location>
</feature>
<feature type="transmembrane region" description="Helical" evidence="6">
    <location>
        <begin position="110"/>
        <end position="132"/>
    </location>
</feature>
<evidence type="ECO:0000256" key="3">
    <source>
        <dbReference type="ARBA" id="ARBA00022692"/>
    </source>
</evidence>
<dbReference type="RefSeq" id="WP_078817705.1">
    <property type="nucleotide sequence ID" value="NZ_FUYJ01000004.1"/>
</dbReference>
<dbReference type="SUPFAM" id="SSF103473">
    <property type="entry name" value="MFS general substrate transporter"/>
    <property type="match status" value="1"/>
</dbReference>
<evidence type="ECO:0000256" key="6">
    <source>
        <dbReference type="SAM" id="Phobius"/>
    </source>
</evidence>
<feature type="transmembrane region" description="Helical" evidence="6">
    <location>
        <begin position="87"/>
        <end position="104"/>
    </location>
</feature>
<keyword evidence="9" id="KW-1185">Reference proteome</keyword>
<evidence type="ECO:0000256" key="4">
    <source>
        <dbReference type="ARBA" id="ARBA00022989"/>
    </source>
</evidence>
<dbReference type="PROSITE" id="PS50850">
    <property type="entry name" value="MFS"/>
    <property type="match status" value="1"/>
</dbReference>
<proteinExistence type="predicted"/>
<dbReference type="InterPro" id="IPR036259">
    <property type="entry name" value="MFS_trans_sf"/>
</dbReference>
<feature type="transmembrane region" description="Helical" evidence="6">
    <location>
        <begin position="56"/>
        <end position="75"/>
    </location>
</feature>
<dbReference type="Gene3D" id="1.20.1250.20">
    <property type="entry name" value="MFS general substrate transporter like domains"/>
    <property type="match status" value="2"/>
</dbReference>
<feature type="transmembrane region" description="Helical" evidence="6">
    <location>
        <begin position="20"/>
        <end position="44"/>
    </location>
</feature>
<keyword evidence="2" id="KW-0813">Transport</keyword>
<feature type="transmembrane region" description="Helical" evidence="6">
    <location>
        <begin position="313"/>
        <end position="335"/>
    </location>
</feature>
<dbReference type="EMBL" id="FUYJ01000004">
    <property type="protein sequence ID" value="SKA99677.1"/>
    <property type="molecule type" value="Genomic_DNA"/>
</dbReference>
<feature type="transmembrane region" description="Helical" evidence="6">
    <location>
        <begin position="171"/>
        <end position="192"/>
    </location>
</feature>